<feature type="domain" description="Cytochrome c" evidence="10">
    <location>
        <begin position="94"/>
        <end position="212"/>
    </location>
</feature>
<protein>
    <submittedName>
        <fullName evidence="11">C-type cytochrome</fullName>
    </submittedName>
</protein>
<evidence type="ECO:0000256" key="5">
    <source>
        <dbReference type="ARBA" id="ARBA00023002"/>
    </source>
</evidence>
<keyword evidence="12" id="KW-1185">Reference proteome</keyword>
<dbReference type="Pfam" id="PF03150">
    <property type="entry name" value="CCP_MauG"/>
    <property type="match status" value="1"/>
</dbReference>
<keyword evidence="5" id="KW-0560">Oxidoreductase</keyword>
<reference evidence="11 12" key="1">
    <citation type="submission" date="2021-04" db="EMBL/GenBank/DDBJ databases">
        <title>The genome sequence of type strain Ideonella paludis KCTC 32238.</title>
        <authorList>
            <person name="Liu Y."/>
        </authorList>
    </citation>
    <scope>NUCLEOTIDE SEQUENCE [LARGE SCALE GENOMIC DNA]</scope>
    <source>
        <strain evidence="11 12">KCTC 32238</strain>
    </source>
</reference>
<proteinExistence type="predicted"/>
<dbReference type="Proteomes" id="UP000672097">
    <property type="component" value="Unassembled WGS sequence"/>
</dbReference>
<dbReference type="RefSeq" id="WP_210810871.1">
    <property type="nucleotide sequence ID" value="NZ_JAGQDG010000008.1"/>
</dbReference>
<feature type="signal peptide" evidence="9">
    <location>
        <begin position="1"/>
        <end position="26"/>
    </location>
</feature>
<organism evidence="11 12">
    <name type="scientific">Ideonella paludis</name>
    <dbReference type="NCBI Taxonomy" id="1233411"/>
    <lineage>
        <taxon>Bacteria</taxon>
        <taxon>Pseudomonadati</taxon>
        <taxon>Pseudomonadota</taxon>
        <taxon>Betaproteobacteria</taxon>
        <taxon>Burkholderiales</taxon>
        <taxon>Sphaerotilaceae</taxon>
        <taxon>Ideonella</taxon>
    </lineage>
</organism>
<evidence type="ECO:0000256" key="2">
    <source>
        <dbReference type="ARBA" id="ARBA00022617"/>
    </source>
</evidence>
<dbReference type="InterPro" id="IPR009056">
    <property type="entry name" value="Cyt_c-like_dom"/>
</dbReference>
<keyword evidence="6 7" id="KW-0408">Iron</keyword>
<keyword evidence="3 7" id="KW-0479">Metal-binding</keyword>
<name>A0ABS5E207_9BURK</name>
<dbReference type="InterPro" id="IPR036909">
    <property type="entry name" value="Cyt_c-like_dom_sf"/>
</dbReference>
<evidence type="ECO:0000256" key="1">
    <source>
        <dbReference type="ARBA" id="ARBA00004196"/>
    </source>
</evidence>
<accession>A0ABS5E207</accession>
<evidence type="ECO:0000313" key="11">
    <source>
        <dbReference type="EMBL" id="MBQ0937349.1"/>
    </source>
</evidence>
<evidence type="ECO:0000256" key="8">
    <source>
        <dbReference type="SAM" id="MobiDB-lite"/>
    </source>
</evidence>
<keyword evidence="4 9" id="KW-0732">Signal</keyword>
<dbReference type="EMBL" id="JAGQDG010000008">
    <property type="protein sequence ID" value="MBQ0937349.1"/>
    <property type="molecule type" value="Genomic_DNA"/>
</dbReference>
<dbReference type="PANTHER" id="PTHR30600:SF10">
    <property type="entry name" value="BLL6722 PROTEIN"/>
    <property type="match status" value="1"/>
</dbReference>
<gene>
    <name evidence="11" type="ORF">KAK11_18640</name>
</gene>
<dbReference type="PANTHER" id="PTHR30600">
    <property type="entry name" value="CYTOCHROME C PEROXIDASE-RELATED"/>
    <property type="match status" value="1"/>
</dbReference>
<dbReference type="SUPFAM" id="SSF46626">
    <property type="entry name" value="Cytochrome c"/>
    <property type="match status" value="2"/>
</dbReference>
<dbReference type="InterPro" id="IPR004852">
    <property type="entry name" value="Di-haem_cyt_c_peroxidsae"/>
</dbReference>
<dbReference type="InterPro" id="IPR051395">
    <property type="entry name" value="Cytochrome_c_Peroxidase/MauG"/>
</dbReference>
<comment type="caution">
    <text evidence="11">The sequence shown here is derived from an EMBL/GenBank/DDBJ whole genome shotgun (WGS) entry which is preliminary data.</text>
</comment>
<feature type="chain" id="PRO_5047015840" evidence="9">
    <location>
        <begin position="27"/>
        <end position="459"/>
    </location>
</feature>
<dbReference type="PROSITE" id="PS51007">
    <property type="entry name" value="CYTC"/>
    <property type="match status" value="2"/>
</dbReference>
<evidence type="ECO:0000256" key="6">
    <source>
        <dbReference type="ARBA" id="ARBA00023004"/>
    </source>
</evidence>
<evidence type="ECO:0000256" key="9">
    <source>
        <dbReference type="SAM" id="SignalP"/>
    </source>
</evidence>
<evidence type="ECO:0000313" key="12">
    <source>
        <dbReference type="Proteomes" id="UP000672097"/>
    </source>
</evidence>
<comment type="subcellular location">
    <subcellularLocation>
        <location evidence="1">Cell envelope</location>
    </subcellularLocation>
</comment>
<dbReference type="Gene3D" id="1.10.760.10">
    <property type="entry name" value="Cytochrome c-like domain"/>
    <property type="match status" value="2"/>
</dbReference>
<feature type="domain" description="Cytochrome c" evidence="10">
    <location>
        <begin position="269"/>
        <end position="444"/>
    </location>
</feature>
<evidence type="ECO:0000256" key="3">
    <source>
        <dbReference type="ARBA" id="ARBA00022723"/>
    </source>
</evidence>
<feature type="region of interest" description="Disordered" evidence="8">
    <location>
        <begin position="32"/>
        <end position="90"/>
    </location>
</feature>
<sequence>MTPTTSPPKPLFPTLLLSLWALTLVGCGGGGGTDPAATDPGNTNATNGVRPPTPVPAPSPAPVPAPAPTPAPVPAPAPAPTPAPAPAPTPAVATRAALGELAFNDASLSVSGRVSCATCHTAATAKADAAGGFLPLGGPTASTQGFRSSPSLMYLGTNTAFRLASDGQPFGGFTWDGRAASRVIQAGGPLLDATEMANPSVAAVAAKVRAATWWADMQRLFGVAASASDQTVFDTLTQALATYQAEDPEYALFNSKFDRFLDKEVALTPQETRGLQIFNDPAKGNCASCHSSQVGADGSRPLFTTFGYAALGLPRNANITANADASFFDMGLCGPKRTDLSARTDLCGSFKIPTLRNVALTAPYFHNATASTLGEAVSFYTTRDLNPGRWYPLVNGRPDKFNDLPPSLRGNVIQTAPFGLQPGAAPRLTAQDGADLTTFLRTLTDNPNAPARPAKVAGF</sequence>
<evidence type="ECO:0000259" key="10">
    <source>
        <dbReference type="PROSITE" id="PS51007"/>
    </source>
</evidence>
<evidence type="ECO:0000256" key="7">
    <source>
        <dbReference type="PROSITE-ProRule" id="PRU00433"/>
    </source>
</evidence>
<keyword evidence="2 7" id="KW-0349">Heme</keyword>
<evidence type="ECO:0000256" key="4">
    <source>
        <dbReference type="ARBA" id="ARBA00022729"/>
    </source>
</evidence>
<feature type="compositionally biased region" description="Pro residues" evidence="8">
    <location>
        <begin position="51"/>
        <end position="89"/>
    </location>
</feature>